<dbReference type="EMBL" id="CM023471">
    <property type="protein sequence ID" value="KAH7966640.1"/>
    <property type="molecule type" value="Genomic_DNA"/>
</dbReference>
<organism evidence="1 2">
    <name type="scientific">Dermacentor silvarum</name>
    <name type="common">Tick</name>
    <dbReference type="NCBI Taxonomy" id="543639"/>
    <lineage>
        <taxon>Eukaryota</taxon>
        <taxon>Metazoa</taxon>
        <taxon>Ecdysozoa</taxon>
        <taxon>Arthropoda</taxon>
        <taxon>Chelicerata</taxon>
        <taxon>Arachnida</taxon>
        <taxon>Acari</taxon>
        <taxon>Parasitiformes</taxon>
        <taxon>Ixodida</taxon>
        <taxon>Ixodoidea</taxon>
        <taxon>Ixodidae</taxon>
        <taxon>Rhipicephalinae</taxon>
        <taxon>Dermacentor</taxon>
    </lineage>
</organism>
<dbReference type="Proteomes" id="UP000821865">
    <property type="component" value="Chromosome 2"/>
</dbReference>
<evidence type="ECO:0000313" key="1">
    <source>
        <dbReference type="EMBL" id="KAH7966640.1"/>
    </source>
</evidence>
<sequence length="156" mass="17782">MLKLCVLVLASVSCASSTGVSDANAYVDTILREKMPLLVRGSPQLATIGDFSFKAKEDTLATVWTTTWVNVAVRNTTAHFEASAPQGRNGTLRTFIIDHIRLHVTYDSNLSFHERRSRKFKEEIYTRVEYELMQIFQFDYKDLLSRAVESVTFPRL</sequence>
<reference evidence="1" key="1">
    <citation type="submission" date="2020-05" db="EMBL/GenBank/DDBJ databases">
        <title>Large-scale comparative analyses of tick genomes elucidate their genetic diversity and vector capacities.</title>
        <authorList>
            <person name="Jia N."/>
            <person name="Wang J."/>
            <person name="Shi W."/>
            <person name="Du L."/>
            <person name="Sun Y."/>
            <person name="Zhan W."/>
            <person name="Jiang J."/>
            <person name="Wang Q."/>
            <person name="Zhang B."/>
            <person name="Ji P."/>
            <person name="Sakyi L.B."/>
            <person name="Cui X."/>
            <person name="Yuan T."/>
            <person name="Jiang B."/>
            <person name="Yang W."/>
            <person name="Lam T.T.-Y."/>
            <person name="Chang Q."/>
            <person name="Ding S."/>
            <person name="Wang X."/>
            <person name="Zhu J."/>
            <person name="Ruan X."/>
            <person name="Zhao L."/>
            <person name="Wei J."/>
            <person name="Que T."/>
            <person name="Du C."/>
            <person name="Cheng J."/>
            <person name="Dai P."/>
            <person name="Han X."/>
            <person name="Huang E."/>
            <person name="Gao Y."/>
            <person name="Liu J."/>
            <person name="Shao H."/>
            <person name="Ye R."/>
            <person name="Li L."/>
            <person name="Wei W."/>
            <person name="Wang X."/>
            <person name="Wang C."/>
            <person name="Yang T."/>
            <person name="Huo Q."/>
            <person name="Li W."/>
            <person name="Guo W."/>
            <person name="Chen H."/>
            <person name="Zhou L."/>
            <person name="Ni X."/>
            <person name="Tian J."/>
            <person name="Zhou Y."/>
            <person name="Sheng Y."/>
            <person name="Liu T."/>
            <person name="Pan Y."/>
            <person name="Xia L."/>
            <person name="Li J."/>
            <person name="Zhao F."/>
            <person name="Cao W."/>
        </authorList>
    </citation>
    <scope>NUCLEOTIDE SEQUENCE</scope>
    <source>
        <strain evidence="1">Dsil-2018</strain>
    </source>
</reference>
<proteinExistence type="predicted"/>
<evidence type="ECO:0000313" key="2">
    <source>
        <dbReference type="Proteomes" id="UP000821865"/>
    </source>
</evidence>
<comment type="caution">
    <text evidence="1">The sequence shown here is derived from an EMBL/GenBank/DDBJ whole genome shotgun (WGS) entry which is preliminary data.</text>
</comment>
<gene>
    <name evidence="1" type="ORF">HPB49_018162</name>
</gene>
<name>A0ACB8DF23_DERSI</name>
<protein>
    <submittedName>
        <fullName evidence="1">Uncharacterized protein</fullName>
    </submittedName>
</protein>
<keyword evidence="2" id="KW-1185">Reference proteome</keyword>
<accession>A0ACB8DF23</accession>